<evidence type="ECO:0000256" key="3">
    <source>
        <dbReference type="ARBA" id="ARBA00022989"/>
    </source>
</evidence>
<dbReference type="Proteomes" id="UP000594621">
    <property type="component" value="Chromosome"/>
</dbReference>
<organism evidence="6 7">
    <name type="scientific">Bradyrhizobium commune</name>
    <dbReference type="NCBI Taxonomy" id="83627"/>
    <lineage>
        <taxon>Bacteria</taxon>
        <taxon>Pseudomonadati</taxon>
        <taxon>Pseudomonadota</taxon>
        <taxon>Alphaproteobacteria</taxon>
        <taxon>Hyphomicrobiales</taxon>
        <taxon>Nitrobacteraceae</taxon>
        <taxon>Bradyrhizobium</taxon>
    </lineage>
</organism>
<keyword evidence="2 5" id="KW-0812">Transmembrane</keyword>
<evidence type="ECO:0000256" key="2">
    <source>
        <dbReference type="ARBA" id="ARBA00022692"/>
    </source>
</evidence>
<sequence length="105" mass="11507">MMHVEDITMTMFAACNAIRVVAYVPQIYKAFTHRHGASAISGTTWGLFFVANVSTVAYAIVNRSDYWLAACFALNALCCAAILLAAYWHGLTLRAPWAAARSAFE</sequence>
<evidence type="ECO:0000313" key="6">
    <source>
        <dbReference type="EMBL" id="QPF90484.1"/>
    </source>
</evidence>
<evidence type="ECO:0000256" key="5">
    <source>
        <dbReference type="SAM" id="Phobius"/>
    </source>
</evidence>
<keyword evidence="4 5" id="KW-0472">Membrane</keyword>
<evidence type="ECO:0000256" key="4">
    <source>
        <dbReference type="ARBA" id="ARBA00023136"/>
    </source>
</evidence>
<dbReference type="Gene3D" id="1.20.1280.290">
    <property type="match status" value="1"/>
</dbReference>
<dbReference type="AlphaFoldDB" id="A0A7S9D4X5"/>
<proteinExistence type="predicted"/>
<reference evidence="6 7" key="1">
    <citation type="submission" date="2020-09" db="EMBL/GenBank/DDBJ databases">
        <title>Complete genomes of bradyrhizobia occurring on native shrubby legumes in Australia.</title>
        <authorList>
            <person name="Lafay B."/>
        </authorList>
    </citation>
    <scope>NUCLEOTIDE SEQUENCE [LARGE SCALE GENOMIC DNA]</scope>
    <source>
        <strain evidence="6 7">BDV5040</strain>
    </source>
</reference>
<accession>A0A7S9D4X5</accession>
<gene>
    <name evidence="6" type="ORF">IC761_28905</name>
</gene>
<evidence type="ECO:0000313" key="7">
    <source>
        <dbReference type="Proteomes" id="UP000594621"/>
    </source>
</evidence>
<feature type="transmembrane region" description="Helical" evidence="5">
    <location>
        <begin position="66"/>
        <end position="88"/>
    </location>
</feature>
<comment type="subcellular location">
    <subcellularLocation>
        <location evidence="1">Membrane</location>
        <topology evidence="1">Multi-pass membrane protein</topology>
    </subcellularLocation>
</comment>
<dbReference type="EMBL" id="CP061379">
    <property type="protein sequence ID" value="QPF90484.1"/>
    <property type="molecule type" value="Genomic_DNA"/>
</dbReference>
<dbReference type="GO" id="GO:0016020">
    <property type="term" value="C:membrane"/>
    <property type="evidence" value="ECO:0007669"/>
    <property type="project" value="UniProtKB-SubCell"/>
</dbReference>
<feature type="transmembrane region" description="Helical" evidence="5">
    <location>
        <begin position="36"/>
        <end position="60"/>
    </location>
</feature>
<keyword evidence="7" id="KW-1185">Reference proteome</keyword>
<evidence type="ECO:0008006" key="8">
    <source>
        <dbReference type="Google" id="ProtNLM"/>
    </source>
</evidence>
<name>A0A7S9D4X5_9BRAD</name>
<dbReference type="KEGG" id="bcou:IC761_28905"/>
<keyword evidence="3 5" id="KW-1133">Transmembrane helix</keyword>
<dbReference type="Pfam" id="PF04193">
    <property type="entry name" value="PQ-loop"/>
    <property type="match status" value="1"/>
</dbReference>
<dbReference type="RefSeq" id="WP_195800072.1">
    <property type="nucleotide sequence ID" value="NZ_CP061379.1"/>
</dbReference>
<protein>
    <recommendedName>
        <fullName evidence="8">PQ-loop repeat-containing protein</fullName>
    </recommendedName>
</protein>
<evidence type="ECO:0000256" key="1">
    <source>
        <dbReference type="ARBA" id="ARBA00004141"/>
    </source>
</evidence>
<dbReference type="InterPro" id="IPR006603">
    <property type="entry name" value="PQ-loop_rpt"/>
</dbReference>